<dbReference type="AlphaFoldDB" id="A0AB39TCD5"/>
<name>A0AB39TCD5_9ACTN</name>
<dbReference type="PROSITE" id="PS51257">
    <property type="entry name" value="PROKAR_LIPOPROTEIN"/>
    <property type="match status" value="1"/>
</dbReference>
<sequence>MNRVRTAVAAVVLATAVAGCGSGDPADAERPQDKPSTAPATGGPERPAAQKLAADPGTRYTTVAVPTMEGLVCDEGDGGFHFGSDLDMTVTGDDGLKEIEDDGQEVADEVSCFGSPRNVLRKGTMSASAPTFTARTHLYENVPDPTGSLDRIFDASMNLAKDYGRNLTGAPKTVTSSSLVVKCRQNVTDTFPMTTCLWANYGAAGVLDFFPFDDQHIPVDSAARLTQDFVAGALKK</sequence>
<evidence type="ECO:0000313" key="2">
    <source>
        <dbReference type="EMBL" id="XDQ75680.1"/>
    </source>
</evidence>
<organism evidence="2">
    <name type="scientific">Streptomyces sp. R44</name>
    <dbReference type="NCBI Taxonomy" id="3238633"/>
    <lineage>
        <taxon>Bacteria</taxon>
        <taxon>Bacillati</taxon>
        <taxon>Actinomycetota</taxon>
        <taxon>Actinomycetes</taxon>
        <taxon>Kitasatosporales</taxon>
        <taxon>Streptomycetaceae</taxon>
        <taxon>Streptomyces</taxon>
    </lineage>
</organism>
<dbReference type="EMBL" id="CP163444">
    <property type="protein sequence ID" value="XDQ75680.1"/>
    <property type="molecule type" value="Genomic_DNA"/>
</dbReference>
<evidence type="ECO:0000256" key="1">
    <source>
        <dbReference type="SAM" id="MobiDB-lite"/>
    </source>
</evidence>
<evidence type="ECO:0008006" key="3">
    <source>
        <dbReference type="Google" id="ProtNLM"/>
    </source>
</evidence>
<protein>
    <recommendedName>
        <fullName evidence="3">Lipoprotein</fullName>
    </recommendedName>
</protein>
<proteinExistence type="predicted"/>
<gene>
    <name evidence="2" type="ORF">AB5J54_36460</name>
</gene>
<feature type="region of interest" description="Disordered" evidence="1">
    <location>
        <begin position="19"/>
        <end position="57"/>
    </location>
</feature>
<reference evidence="2" key="1">
    <citation type="submission" date="2024-07" db="EMBL/GenBank/DDBJ databases">
        <authorList>
            <person name="Yu S.T."/>
        </authorList>
    </citation>
    <scope>NUCLEOTIDE SEQUENCE</scope>
    <source>
        <strain evidence="2">R44</strain>
    </source>
</reference>
<accession>A0AB39TCD5</accession>
<dbReference type="RefSeq" id="WP_369148209.1">
    <property type="nucleotide sequence ID" value="NZ_CP163444.1"/>
</dbReference>